<accession>A0A8H6JTT9</accession>
<sequence>MAEGCYQMPTEAVRQGSGEQRAETFLDSRENSGQMGVKISSTNPAYTSTKYKESGATSNGVIVKLVKKM</sequence>
<dbReference type="EMBL" id="WIGO01000288">
    <property type="protein sequence ID" value="KAF6819267.1"/>
    <property type="molecule type" value="Genomic_DNA"/>
</dbReference>
<protein>
    <submittedName>
        <fullName evidence="2">Uncharacterized protein</fullName>
    </submittedName>
</protein>
<evidence type="ECO:0000256" key="1">
    <source>
        <dbReference type="SAM" id="MobiDB-lite"/>
    </source>
</evidence>
<dbReference type="AlphaFoldDB" id="A0A8H6JTT9"/>
<organism evidence="2 3">
    <name type="scientific">Colletotrichum plurivorum</name>
    <dbReference type="NCBI Taxonomy" id="2175906"/>
    <lineage>
        <taxon>Eukaryota</taxon>
        <taxon>Fungi</taxon>
        <taxon>Dikarya</taxon>
        <taxon>Ascomycota</taxon>
        <taxon>Pezizomycotina</taxon>
        <taxon>Sordariomycetes</taxon>
        <taxon>Hypocreomycetidae</taxon>
        <taxon>Glomerellales</taxon>
        <taxon>Glomerellaceae</taxon>
        <taxon>Colletotrichum</taxon>
        <taxon>Colletotrichum orchidearum species complex</taxon>
    </lineage>
</organism>
<reference evidence="2" key="1">
    <citation type="journal article" date="2020" name="Phytopathology">
        <title>Genome Sequence Resources of Colletotrichum truncatum, C. plurivorum, C. musicola, and C. sojae: Four Species Pathogenic to Soybean (Glycine max).</title>
        <authorList>
            <person name="Rogerio F."/>
            <person name="Boufleur T.R."/>
            <person name="Ciampi-Guillardi M."/>
            <person name="Sukno S.A."/>
            <person name="Thon M.R."/>
            <person name="Massola Junior N.S."/>
            <person name="Baroncelli R."/>
        </authorList>
    </citation>
    <scope>NUCLEOTIDE SEQUENCE</scope>
    <source>
        <strain evidence="2">LFN00145</strain>
    </source>
</reference>
<dbReference type="Proteomes" id="UP000654918">
    <property type="component" value="Unassembled WGS sequence"/>
</dbReference>
<feature type="region of interest" description="Disordered" evidence="1">
    <location>
        <begin position="1"/>
        <end position="22"/>
    </location>
</feature>
<proteinExistence type="predicted"/>
<evidence type="ECO:0000313" key="3">
    <source>
        <dbReference type="Proteomes" id="UP000654918"/>
    </source>
</evidence>
<gene>
    <name evidence="2" type="ORF">CPLU01_13070</name>
</gene>
<name>A0A8H6JTT9_9PEZI</name>
<comment type="caution">
    <text evidence="2">The sequence shown here is derived from an EMBL/GenBank/DDBJ whole genome shotgun (WGS) entry which is preliminary data.</text>
</comment>
<keyword evidence="3" id="KW-1185">Reference proteome</keyword>
<evidence type="ECO:0000313" key="2">
    <source>
        <dbReference type="EMBL" id="KAF6819267.1"/>
    </source>
</evidence>